<evidence type="ECO:0000313" key="3">
    <source>
        <dbReference type="Proteomes" id="UP000288805"/>
    </source>
</evidence>
<dbReference type="PANTHER" id="PTHR10775:SF182">
    <property type="entry name" value="TRANSPOSON, EN_SPM-LIKE, TRANSPOSASE-ASSOCIATED DOMAIN PROTEIN-RELATED"/>
    <property type="match status" value="1"/>
</dbReference>
<gene>
    <name evidence="2" type="ORF">CK203_116803</name>
</gene>
<proteinExistence type="predicted"/>
<organism evidence="2 3">
    <name type="scientific">Vitis vinifera</name>
    <name type="common">Grape</name>
    <dbReference type="NCBI Taxonomy" id="29760"/>
    <lineage>
        <taxon>Eukaryota</taxon>
        <taxon>Viridiplantae</taxon>
        <taxon>Streptophyta</taxon>
        <taxon>Embryophyta</taxon>
        <taxon>Tracheophyta</taxon>
        <taxon>Spermatophyta</taxon>
        <taxon>Magnoliopsida</taxon>
        <taxon>eudicotyledons</taxon>
        <taxon>Gunneridae</taxon>
        <taxon>Pentapetalae</taxon>
        <taxon>rosids</taxon>
        <taxon>Vitales</taxon>
        <taxon>Vitaceae</taxon>
        <taxon>Viteae</taxon>
        <taxon>Vitis</taxon>
    </lineage>
</organism>
<protein>
    <submittedName>
        <fullName evidence="2">Uncharacterized protein</fullName>
    </submittedName>
</protein>
<evidence type="ECO:0000256" key="1">
    <source>
        <dbReference type="SAM" id="MobiDB-lite"/>
    </source>
</evidence>
<accession>A0A438FCZ1</accession>
<sequence>MGQAAHDDCKNDPKFYETLLEDAQKPLYPGCRNFTKLSALVKLYNLKARYGWSDKSFLELLGIVGDMLPLNNELPLSMYEAKKTLNALGMEYEKIHACPNDCILYRNDLKDASSCLTCGTSRWKLDRTKTKKRKGVPAKGRDLKGNDMWHKDGHAKGATRLDTDVCGTSMQVRIAMRTKVQITFCCYNEARHFVADEECNSAESEIDRRASNTIILGRVSVPGSTGELATVKGIKASPSTQFSSRVRSPANSNTISQSIHQGHSALETSLHISHCESDGA</sequence>
<feature type="region of interest" description="Disordered" evidence="1">
    <location>
        <begin position="130"/>
        <end position="149"/>
    </location>
</feature>
<comment type="caution">
    <text evidence="2">The sequence shown here is derived from an EMBL/GenBank/DDBJ whole genome shotgun (WGS) entry which is preliminary data.</text>
</comment>
<feature type="compositionally biased region" description="Basic and acidic residues" evidence="1">
    <location>
        <begin position="139"/>
        <end position="149"/>
    </location>
</feature>
<dbReference type="Proteomes" id="UP000288805">
    <property type="component" value="Unassembled WGS sequence"/>
</dbReference>
<dbReference type="AlphaFoldDB" id="A0A438FCZ1"/>
<dbReference type="PANTHER" id="PTHR10775">
    <property type="entry name" value="OS08G0208400 PROTEIN"/>
    <property type="match status" value="1"/>
</dbReference>
<name>A0A438FCZ1_VITVI</name>
<feature type="region of interest" description="Disordered" evidence="1">
    <location>
        <begin position="240"/>
        <end position="260"/>
    </location>
</feature>
<evidence type="ECO:0000313" key="2">
    <source>
        <dbReference type="EMBL" id="RVW57823.1"/>
    </source>
</evidence>
<reference evidence="2 3" key="1">
    <citation type="journal article" date="2018" name="PLoS Genet.">
        <title>Population sequencing reveals clonal diversity and ancestral inbreeding in the grapevine cultivar Chardonnay.</title>
        <authorList>
            <person name="Roach M.J."/>
            <person name="Johnson D.L."/>
            <person name="Bohlmann J."/>
            <person name="van Vuuren H.J."/>
            <person name="Jones S.J."/>
            <person name="Pretorius I.S."/>
            <person name="Schmidt S.A."/>
            <person name="Borneman A.R."/>
        </authorList>
    </citation>
    <scope>NUCLEOTIDE SEQUENCE [LARGE SCALE GENOMIC DNA]</scope>
    <source>
        <strain evidence="3">cv. Chardonnay</strain>
        <tissue evidence="2">Leaf</tissue>
    </source>
</reference>
<dbReference type="EMBL" id="QGNW01001016">
    <property type="protein sequence ID" value="RVW57823.1"/>
    <property type="molecule type" value="Genomic_DNA"/>
</dbReference>